<accession>A0A9L0REH6</accession>
<organism evidence="2 3">
    <name type="scientific">Equus caballus</name>
    <name type="common">Horse</name>
    <dbReference type="NCBI Taxonomy" id="9796"/>
    <lineage>
        <taxon>Eukaryota</taxon>
        <taxon>Metazoa</taxon>
        <taxon>Chordata</taxon>
        <taxon>Craniata</taxon>
        <taxon>Vertebrata</taxon>
        <taxon>Euteleostomi</taxon>
        <taxon>Mammalia</taxon>
        <taxon>Eutheria</taxon>
        <taxon>Laurasiatheria</taxon>
        <taxon>Perissodactyla</taxon>
        <taxon>Equidae</taxon>
        <taxon>Equus</taxon>
    </lineage>
</organism>
<dbReference type="Proteomes" id="UP000002281">
    <property type="component" value="Chromosome 1"/>
</dbReference>
<evidence type="ECO:0000313" key="3">
    <source>
        <dbReference type="Proteomes" id="UP000002281"/>
    </source>
</evidence>
<protein>
    <submittedName>
        <fullName evidence="2">Uncharacterized protein</fullName>
    </submittedName>
</protein>
<keyword evidence="3" id="KW-1185">Reference proteome</keyword>
<reference evidence="2" key="2">
    <citation type="submission" date="2025-08" db="UniProtKB">
        <authorList>
            <consortium name="Ensembl"/>
        </authorList>
    </citation>
    <scope>IDENTIFICATION</scope>
    <source>
        <strain evidence="2">Thoroughbred</strain>
    </source>
</reference>
<evidence type="ECO:0000256" key="1">
    <source>
        <dbReference type="SAM" id="MobiDB-lite"/>
    </source>
</evidence>
<evidence type="ECO:0000313" key="2">
    <source>
        <dbReference type="Ensembl" id="ENSECAP00000061219.1"/>
    </source>
</evidence>
<sequence>VPKRFSSAERAAMAEPKKKSTKLSARPFPTKTKVANQETKNTSKTEKRKLCD</sequence>
<reference evidence="2 3" key="1">
    <citation type="journal article" date="2009" name="Science">
        <title>Genome sequence, comparative analysis, and population genetics of the domestic horse.</title>
        <authorList>
            <consortium name="Broad Institute Genome Sequencing Platform"/>
            <consortium name="Broad Institute Whole Genome Assembly Team"/>
            <person name="Wade C.M."/>
            <person name="Giulotto E."/>
            <person name="Sigurdsson S."/>
            <person name="Zoli M."/>
            <person name="Gnerre S."/>
            <person name="Imsland F."/>
            <person name="Lear T.L."/>
            <person name="Adelson D.L."/>
            <person name="Bailey E."/>
            <person name="Bellone R.R."/>
            <person name="Bloecker H."/>
            <person name="Distl O."/>
            <person name="Edgar R.C."/>
            <person name="Garber M."/>
            <person name="Leeb T."/>
            <person name="Mauceli E."/>
            <person name="MacLeod J.N."/>
            <person name="Penedo M.C.T."/>
            <person name="Raison J.M."/>
            <person name="Sharpe T."/>
            <person name="Vogel J."/>
            <person name="Andersson L."/>
            <person name="Antczak D.F."/>
            <person name="Biagi T."/>
            <person name="Binns M.M."/>
            <person name="Chowdhary B.P."/>
            <person name="Coleman S.J."/>
            <person name="Della Valle G."/>
            <person name="Fryc S."/>
            <person name="Guerin G."/>
            <person name="Hasegawa T."/>
            <person name="Hill E.W."/>
            <person name="Jurka J."/>
            <person name="Kiialainen A."/>
            <person name="Lindgren G."/>
            <person name="Liu J."/>
            <person name="Magnani E."/>
            <person name="Mickelson J.R."/>
            <person name="Murray J."/>
            <person name="Nergadze S.G."/>
            <person name="Onofrio R."/>
            <person name="Pedroni S."/>
            <person name="Piras M.F."/>
            <person name="Raudsepp T."/>
            <person name="Rocchi M."/>
            <person name="Roeed K.H."/>
            <person name="Ryder O.A."/>
            <person name="Searle S."/>
            <person name="Skow L."/>
            <person name="Swinburne J.E."/>
            <person name="Syvaenen A.C."/>
            <person name="Tozaki T."/>
            <person name="Valberg S.J."/>
            <person name="Vaudin M."/>
            <person name="White J.R."/>
            <person name="Zody M.C."/>
            <person name="Lander E.S."/>
            <person name="Lindblad-Toh K."/>
        </authorList>
    </citation>
    <scope>NUCLEOTIDE SEQUENCE [LARGE SCALE GENOMIC DNA]</scope>
    <source>
        <strain evidence="2 3">Thoroughbred</strain>
    </source>
</reference>
<feature type="compositionally biased region" description="Basic and acidic residues" evidence="1">
    <location>
        <begin position="41"/>
        <end position="52"/>
    </location>
</feature>
<name>A0A9L0REH6_HORSE</name>
<dbReference type="AlphaFoldDB" id="A0A9L0REH6"/>
<reference evidence="2" key="3">
    <citation type="submission" date="2025-09" db="UniProtKB">
        <authorList>
            <consortium name="Ensembl"/>
        </authorList>
    </citation>
    <scope>IDENTIFICATION</scope>
    <source>
        <strain evidence="2">Thoroughbred</strain>
    </source>
</reference>
<feature type="region of interest" description="Disordered" evidence="1">
    <location>
        <begin position="1"/>
        <end position="52"/>
    </location>
</feature>
<dbReference type="Ensembl" id="ENSECAT00000098911.1">
    <property type="protein sequence ID" value="ENSECAP00000061219.1"/>
    <property type="gene ID" value="ENSECAG00000052732.1"/>
</dbReference>
<proteinExistence type="predicted"/>